<dbReference type="GO" id="GO:0008911">
    <property type="term" value="F:lactaldehyde dehydrogenase (NAD+) activity"/>
    <property type="evidence" value="ECO:0007669"/>
    <property type="project" value="TreeGrafter"/>
</dbReference>
<reference evidence="4" key="1">
    <citation type="submission" date="2018-06" db="EMBL/GenBank/DDBJ databases">
        <authorList>
            <person name="Zhirakovskaya E."/>
        </authorList>
    </citation>
    <scope>NUCLEOTIDE SEQUENCE</scope>
</reference>
<evidence type="ECO:0000313" key="4">
    <source>
        <dbReference type="EMBL" id="VAV85883.1"/>
    </source>
</evidence>
<proteinExistence type="inferred from homology"/>
<dbReference type="Gene3D" id="3.40.309.10">
    <property type="entry name" value="Aldehyde Dehydrogenase, Chain A, domain 2"/>
    <property type="match status" value="1"/>
</dbReference>
<dbReference type="InterPro" id="IPR051020">
    <property type="entry name" value="ALDH-related_metabolic_enz"/>
</dbReference>
<sequence length="474" mass="50808">MEREHPLLIAGLWKRTDEVLEVKSPFDGTVVGETYLAGEAELEEAIHAAQLAFAVFKGYSAFKRGEVLFDIVSGLEERSEDLARTIAMEAGKPIGEARAEVRRAQSTFRIAAEEAKRIEGELVPLDVADGATKGFGVVRRFGVGPVLAITPFNFPLNLVAHKVAPALAAGNPVIVKPSPKAPLSALILGEIIMEAAGLPAGALSVLLCSDELAQKAVADERIRMISFTGSDTVGWKIKASSGTKRVALELGGNAGVIVDEDADIEHAARRCAQGAFAFAGQVCISVQRIYVHKKVYNVFRDALVKEGEGLVMGDPLNEDTTLGPMIDEAALESTDEMVRDAIAGGAELFLGGERKANFFTPTVLGSVNPMMQVCKEEAFAPLVTIEPYEDYTLALASLNNSRYGLQAGVFTRDINKIMQAYEALDVGGVIAGDIPTFRVDNMPYGGIKDSGFGREGVKYAIAEMTEPKLLVIKY</sequence>
<dbReference type="InterPro" id="IPR016162">
    <property type="entry name" value="Ald_DH_N"/>
</dbReference>
<dbReference type="EC" id="1.2.1.3" evidence="4"/>
<dbReference type="InterPro" id="IPR016161">
    <property type="entry name" value="Ald_DH/histidinol_DH"/>
</dbReference>
<dbReference type="PANTHER" id="PTHR42991:SF1">
    <property type="entry name" value="ALDEHYDE DEHYDROGENASE"/>
    <property type="match status" value="1"/>
</dbReference>
<accession>A0A3B0RMY4</accession>
<evidence type="ECO:0000256" key="2">
    <source>
        <dbReference type="ARBA" id="ARBA00023002"/>
    </source>
</evidence>
<dbReference type="Pfam" id="PF00171">
    <property type="entry name" value="Aldedh"/>
    <property type="match status" value="1"/>
</dbReference>
<gene>
    <name evidence="4" type="ORF">MNBD_DELTA01-207</name>
</gene>
<dbReference type="Gene3D" id="3.40.605.10">
    <property type="entry name" value="Aldehyde Dehydrogenase, Chain A, domain 1"/>
    <property type="match status" value="1"/>
</dbReference>
<evidence type="ECO:0000259" key="3">
    <source>
        <dbReference type="Pfam" id="PF00171"/>
    </source>
</evidence>
<keyword evidence="2 4" id="KW-0560">Oxidoreductase</keyword>
<dbReference type="PANTHER" id="PTHR42991">
    <property type="entry name" value="ALDEHYDE DEHYDROGENASE"/>
    <property type="match status" value="1"/>
</dbReference>
<dbReference type="InterPro" id="IPR016163">
    <property type="entry name" value="Ald_DH_C"/>
</dbReference>
<dbReference type="SUPFAM" id="SSF53720">
    <property type="entry name" value="ALDH-like"/>
    <property type="match status" value="1"/>
</dbReference>
<feature type="domain" description="Aldehyde dehydrogenase" evidence="3">
    <location>
        <begin position="17"/>
        <end position="468"/>
    </location>
</feature>
<name>A0A3B0RMY4_9ZZZZ</name>
<dbReference type="InterPro" id="IPR015590">
    <property type="entry name" value="Aldehyde_DH_dom"/>
</dbReference>
<dbReference type="EMBL" id="UOEA01000105">
    <property type="protein sequence ID" value="VAV85883.1"/>
    <property type="molecule type" value="Genomic_DNA"/>
</dbReference>
<protein>
    <submittedName>
        <fullName evidence="4">Aldehyde dehydrogenase</fullName>
        <ecNumber evidence="4">1.2.1.3</ecNumber>
    </submittedName>
</protein>
<organism evidence="4">
    <name type="scientific">hydrothermal vent metagenome</name>
    <dbReference type="NCBI Taxonomy" id="652676"/>
    <lineage>
        <taxon>unclassified sequences</taxon>
        <taxon>metagenomes</taxon>
        <taxon>ecological metagenomes</taxon>
    </lineage>
</organism>
<comment type="similarity">
    <text evidence="1">Belongs to the aldehyde dehydrogenase family.</text>
</comment>
<dbReference type="AlphaFoldDB" id="A0A3B0RMY4"/>
<evidence type="ECO:0000256" key="1">
    <source>
        <dbReference type="ARBA" id="ARBA00009986"/>
    </source>
</evidence>